<name>A0ABR1YKQ1_9PEZI</name>
<dbReference type="InterPro" id="IPR013087">
    <property type="entry name" value="Znf_C2H2_type"/>
</dbReference>
<dbReference type="EMBL" id="JBBWRZ010000008">
    <property type="protein sequence ID" value="KAK8230917.1"/>
    <property type="molecule type" value="Genomic_DNA"/>
</dbReference>
<dbReference type="Proteomes" id="UP001492380">
    <property type="component" value="Unassembled WGS sequence"/>
</dbReference>
<feature type="compositionally biased region" description="Low complexity" evidence="2">
    <location>
        <begin position="66"/>
        <end position="82"/>
    </location>
</feature>
<keyword evidence="1" id="KW-0862">Zinc</keyword>
<gene>
    <name evidence="4" type="ORF">HDK90DRAFT_468269</name>
</gene>
<dbReference type="SUPFAM" id="SSF57667">
    <property type="entry name" value="beta-beta-alpha zinc fingers"/>
    <property type="match status" value="1"/>
</dbReference>
<feature type="compositionally biased region" description="Acidic residues" evidence="2">
    <location>
        <begin position="111"/>
        <end position="138"/>
    </location>
</feature>
<dbReference type="PROSITE" id="PS00028">
    <property type="entry name" value="ZINC_FINGER_C2H2_1"/>
    <property type="match status" value="1"/>
</dbReference>
<sequence>MTDPFRCRICGVQCGKHAHLVIHSNQHHSSSKLFKYPRCNTSYAGQLNTMNRHFNKLCRALPTATTNAAAPATTAPAAATSEGVEDEDENEDADMNGDVDSTQSAPSPNDHDEEEEGDEETENDEGNEDDEDEEDEDTREARKRELDEEIQKITEAQHQLAVKLVALITERRSLG</sequence>
<proteinExistence type="predicted"/>
<comment type="caution">
    <text evidence="4">The sequence shown here is derived from an EMBL/GenBank/DDBJ whole genome shotgun (WGS) entry which is preliminary data.</text>
</comment>
<evidence type="ECO:0000256" key="2">
    <source>
        <dbReference type="SAM" id="MobiDB-lite"/>
    </source>
</evidence>
<evidence type="ECO:0000259" key="3">
    <source>
        <dbReference type="PROSITE" id="PS50157"/>
    </source>
</evidence>
<accession>A0ABR1YKQ1</accession>
<feature type="compositionally biased region" description="Acidic residues" evidence="2">
    <location>
        <begin position="83"/>
        <end position="97"/>
    </location>
</feature>
<protein>
    <recommendedName>
        <fullName evidence="3">C2H2-type domain-containing protein</fullName>
    </recommendedName>
</protein>
<evidence type="ECO:0000313" key="5">
    <source>
        <dbReference type="Proteomes" id="UP001492380"/>
    </source>
</evidence>
<keyword evidence="1" id="KW-0479">Metal-binding</keyword>
<feature type="region of interest" description="Disordered" evidence="2">
    <location>
        <begin position="66"/>
        <end position="146"/>
    </location>
</feature>
<keyword evidence="1" id="KW-0863">Zinc-finger</keyword>
<feature type="domain" description="C2H2-type" evidence="3">
    <location>
        <begin position="5"/>
        <end position="33"/>
    </location>
</feature>
<evidence type="ECO:0000256" key="1">
    <source>
        <dbReference type="PROSITE-ProRule" id="PRU00042"/>
    </source>
</evidence>
<reference evidence="4 5" key="1">
    <citation type="submission" date="2024-04" db="EMBL/GenBank/DDBJ databases">
        <title>Phyllosticta paracitricarpa is synonymous to the EU quarantine fungus P. citricarpa based on phylogenomic analyses.</title>
        <authorList>
            <consortium name="Lawrence Berkeley National Laboratory"/>
            <person name="Van Ingen-Buijs V.A."/>
            <person name="Van Westerhoven A.C."/>
            <person name="Haridas S."/>
            <person name="Skiadas P."/>
            <person name="Martin F."/>
            <person name="Groenewald J.Z."/>
            <person name="Crous P.W."/>
            <person name="Seidl M.F."/>
        </authorList>
    </citation>
    <scope>NUCLEOTIDE SEQUENCE [LARGE SCALE GENOMIC DNA]</scope>
    <source>
        <strain evidence="4 5">CBS 123374</strain>
    </source>
</reference>
<evidence type="ECO:0000313" key="4">
    <source>
        <dbReference type="EMBL" id="KAK8230917.1"/>
    </source>
</evidence>
<organism evidence="4 5">
    <name type="scientific">Phyllosticta capitalensis</name>
    <dbReference type="NCBI Taxonomy" id="121624"/>
    <lineage>
        <taxon>Eukaryota</taxon>
        <taxon>Fungi</taxon>
        <taxon>Dikarya</taxon>
        <taxon>Ascomycota</taxon>
        <taxon>Pezizomycotina</taxon>
        <taxon>Dothideomycetes</taxon>
        <taxon>Dothideomycetes incertae sedis</taxon>
        <taxon>Botryosphaeriales</taxon>
        <taxon>Phyllostictaceae</taxon>
        <taxon>Phyllosticta</taxon>
    </lineage>
</organism>
<dbReference type="InterPro" id="IPR036236">
    <property type="entry name" value="Znf_C2H2_sf"/>
</dbReference>
<keyword evidence="5" id="KW-1185">Reference proteome</keyword>
<dbReference type="PROSITE" id="PS50157">
    <property type="entry name" value="ZINC_FINGER_C2H2_2"/>
    <property type="match status" value="1"/>
</dbReference>